<evidence type="ECO:0000256" key="13">
    <source>
        <dbReference type="PROSITE-ProRule" id="PRU00169"/>
    </source>
</evidence>
<evidence type="ECO:0000256" key="4">
    <source>
        <dbReference type="ARBA" id="ARBA00022553"/>
    </source>
</evidence>
<dbReference type="InterPro" id="IPR011006">
    <property type="entry name" value="CheY-like_superfamily"/>
</dbReference>
<dbReference type="Gene3D" id="3.40.50.2300">
    <property type="match status" value="2"/>
</dbReference>
<keyword evidence="4 13" id="KW-0597">Phosphoprotein</keyword>
<feature type="domain" description="Histidine kinase" evidence="16">
    <location>
        <begin position="144"/>
        <end position="359"/>
    </location>
</feature>
<dbReference type="InterPro" id="IPR036890">
    <property type="entry name" value="HATPase_C_sf"/>
</dbReference>
<dbReference type="Pfam" id="PF00512">
    <property type="entry name" value="HisKA"/>
    <property type="match status" value="2"/>
</dbReference>
<keyword evidence="12 15" id="KW-0472">Membrane</keyword>
<dbReference type="Gene3D" id="3.30.450.20">
    <property type="entry name" value="PAS domain"/>
    <property type="match status" value="1"/>
</dbReference>
<evidence type="ECO:0000256" key="12">
    <source>
        <dbReference type="ARBA" id="ARBA00023136"/>
    </source>
</evidence>
<dbReference type="InterPro" id="IPR013656">
    <property type="entry name" value="PAS_4"/>
</dbReference>
<dbReference type="SUPFAM" id="SSF55874">
    <property type="entry name" value="ATPase domain of HSP90 chaperone/DNA topoisomerase II/histidine kinase"/>
    <property type="match status" value="2"/>
</dbReference>
<dbReference type="InterPro" id="IPR003661">
    <property type="entry name" value="HisK_dim/P_dom"/>
</dbReference>
<feature type="domain" description="PAC" evidence="19">
    <location>
        <begin position="632"/>
        <end position="684"/>
    </location>
</feature>
<dbReference type="CDD" id="cd18773">
    <property type="entry name" value="PDC1_HK_sensor"/>
    <property type="match status" value="1"/>
</dbReference>
<keyword evidence="6 15" id="KW-0812">Transmembrane</keyword>
<evidence type="ECO:0000256" key="2">
    <source>
        <dbReference type="ARBA" id="ARBA00004141"/>
    </source>
</evidence>
<keyword evidence="8" id="KW-0418">Kinase</keyword>
<dbReference type="Gene3D" id="1.10.287.130">
    <property type="match status" value="2"/>
</dbReference>
<dbReference type="Pfam" id="PF00072">
    <property type="entry name" value="Response_reg"/>
    <property type="match status" value="2"/>
</dbReference>
<dbReference type="Gene3D" id="1.20.120.620">
    <property type="entry name" value="Backbone structure of the membrane domain of e. Coli histidine kinase receptor kdpd"/>
    <property type="match status" value="1"/>
</dbReference>
<evidence type="ECO:0000259" key="17">
    <source>
        <dbReference type="PROSITE" id="PS50110"/>
    </source>
</evidence>
<feature type="transmembrane region" description="Helical" evidence="15">
    <location>
        <begin position="46"/>
        <end position="78"/>
    </location>
</feature>
<evidence type="ECO:0000256" key="8">
    <source>
        <dbReference type="ARBA" id="ARBA00022777"/>
    </source>
</evidence>
<evidence type="ECO:0000256" key="15">
    <source>
        <dbReference type="SAM" id="Phobius"/>
    </source>
</evidence>
<dbReference type="InterPro" id="IPR035965">
    <property type="entry name" value="PAS-like_dom_sf"/>
</dbReference>
<evidence type="ECO:0000256" key="1">
    <source>
        <dbReference type="ARBA" id="ARBA00000085"/>
    </source>
</evidence>
<comment type="catalytic activity">
    <reaction evidence="1">
        <text>ATP + protein L-histidine = ADP + protein N-phospho-L-histidine.</text>
        <dbReference type="EC" id="2.7.13.3"/>
    </reaction>
</comment>
<accession>A0ABY5ZNI0</accession>
<dbReference type="PANTHER" id="PTHR43047">
    <property type="entry name" value="TWO-COMPONENT HISTIDINE PROTEIN KINASE"/>
    <property type="match status" value="1"/>
</dbReference>
<evidence type="ECO:0000256" key="14">
    <source>
        <dbReference type="SAM" id="Coils"/>
    </source>
</evidence>
<dbReference type="PROSITE" id="PS50112">
    <property type="entry name" value="PAS"/>
    <property type="match status" value="1"/>
</dbReference>
<dbReference type="Proteomes" id="UP001060414">
    <property type="component" value="Chromosome"/>
</dbReference>
<feature type="coiled-coil region" evidence="14">
    <location>
        <begin position="668"/>
        <end position="702"/>
    </location>
</feature>
<sequence>MENNSPIPAADPTFLRRYGIALLAAAGVIAVRLALMPLLGTRPPYITFYLGIVIAAAYGGIGPGMLVTFIGVAFGFVVLPAGPVVIAQEATRLGLFVLSGVGICLVAEGMHRQRRRVQEQAQELVRVAEKLAELDRAKTAFFANVSHEFRTPLTLMIGPTEEALNSPQRTLAGEDLATVHRNALRLLKLVNTLLDFARIEAGRIDANYQPTDLSRLTADLASVFRSAVEKAGLSLVVDCAPLSEKVYVDRGMWEKIVLNLLSNAFKFTFEGEIAISVRQLGNEVELAVRDTGTGIPDSELPQIFERFHYVKNPRARTHEGTGIGLALVKELVKLHAGRIEVESRLGEGTTFRVRLPLGTSHLPADRIEAQPTQAATSVGAAPFVEEALRWIPDQACGDAATDPQAIPAGDFPFARKEERAPARVLVAEDNADMRQYLRQLLERHWTVEAAPDGATALAAAVRNPPDLVLADVMMPGLDGFELLQRLRAESSTREIPIILLSARAGEEARVEGLAAGADDYLVKPFSARELVTRIGAHLELNRVRREASRKVRQSEERLSAILEQLPVGVGVIDTEGRYILANNDMRGYVGSSMPSRDPVRRERWRAFDAEGRPVPPEQWPDARALKGEVVSSGMEFVFTDDQGREHWTLVSSVPFRAEEGAIAGAITVVQDINERRRAEEALKEAKEAAEIANRAKSEFLANMSHEIRTPMTVFMATLEYLLQIDRDPERRPLLEMADQSANRLRALIEDVLDFSRIEARRVDLEEEPFELRTCVREAVDMFTLPSREKSLRLETEVAPDAPRLIVGDQNRLGQILVNLIGNAVKFTHEGEIRVCVQPRGDFLEFAVADTGIGIPEEKRDRLFESFTQADSSLTRKYGGTGLGLAISQGLVELMGGEISARGREGRGSVFTFTIPLKTADKQIPAAAATPKVTAEHSVGARILLAEDEPLVREMITMMLNQKGWRPEIAETGQEAVEKWEGGSFDLILMDLQMPETSGLEATRTIREKEAGGGRRTCIIGLTAHARREIREECLEAGMDQVLNKPVKMDDLYAAIGNCLMNR</sequence>
<gene>
    <name evidence="20" type="ORF">L9S41_17845</name>
</gene>
<evidence type="ECO:0000259" key="19">
    <source>
        <dbReference type="PROSITE" id="PS50113"/>
    </source>
</evidence>
<feature type="modified residue" description="4-aspartylphosphate" evidence="13">
    <location>
        <position position="471"/>
    </location>
</feature>
<comment type="subcellular location">
    <subcellularLocation>
        <location evidence="2">Membrane</location>
        <topology evidence="2">Multi-pass membrane protein</topology>
    </subcellularLocation>
</comment>
<dbReference type="SMART" id="SM00448">
    <property type="entry name" value="REC"/>
    <property type="match status" value="2"/>
</dbReference>
<keyword evidence="9 20" id="KW-0067">ATP-binding</keyword>
<dbReference type="SUPFAM" id="SSF55785">
    <property type="entry name" value="PYP-like sensor domain (PAS domain)"/>
    <property type="match status" value="1"/>
</dbReference>
<feature type="transmembrane region" description="Helical" evidence="15">
    <location>
        <begin position="20"/>
        <end position="39"/>
    </location>
</feature>
<evidence type="ECO:0000313" key="20">
    <source>
        <dbReference type="EMBL" id="UWZ79522.1"/>
    </source>
</evidence>
<dbReference type="InterPro" id="IPR004358">
    <property type="entry name" value="Sig_transdc_His_kin-like_C"/>
</dbReference>
<feature type="domain" description="PAS" evidence="18">
    <location>
        <begin position="554"/>
        <end position="590"/>
    </location>
</feature>
<protein>
    <recommendedName>
        <fullName evidence="3">histidine kinase</fullName>
        <ecNumber evidence="3">2.7.13.3</ecNumber>
    </recommendedName>
</protein>
<evidence type="ECO:0000256" key="9">
    <source>
        <dbReference type="ARBA" id="ARBA00022840"/>
    </source>
</evidence>
<feature type="domain" description="Response regulatory" evidence="17">
    <location>
        <begin position="941"/>
        <end position="1059"/>
    </location>
</feature>
<dbReference type="InterPro" id="IPR001789">
    <property type="entry name" value="Sig_transdc_resp-reg_receiver"/>
</dbReference>
<dbReference type="GO" id="GO:0005524">
    <property type="term" value="F:ATP binding"/>
    <property type="evidence" value="ECO:0007669"/>
    <property type="project" value="UniProtKB-KW"/>
</dbReference>
<evidence type="ECO:0000259" key="16">
    <source>
        <dbReference type="PROSITE" id="PS50109"/>
    </source>
</evidence>
<dbReference type="SUPFAM" id="SSF47384">
    <property type="entry name" value="Homodimeric domain of signal transducing histidine kinase"/>
    <property type="match status" value="2"/>
</dbReference>
<dbReference type="SUPFAM" id="SSF52172">
    <property type="entry name" value="CheY-like"/>
    <property type="match status" value="2"/>
</dbReference>
<dbReference type="InterPro" id="IPR038318">
    <property type="entry name" value="KdpD_sf"/>
</dbReference>
<dbReference type="CDD" id="cd00082">
    <property type="entry name" value="HisKA"/>
    <property type="match status" value="2"/>
</dbReference>
<keyword evidence="21" id="KW-1185">Reference proteome</keyword>
<reference evidence="20" key="1">
    <citation type="journal article" date="2022" name="Environ. Microbiol.">
        <title>Geoalkalibacter halelectricus SAP #1 sp. nov. possessing extracellular electron transfer and mineral#reducing capabilities from a haloalkaline environment.</title>
        <authorList>
            <person name="Yadav S."/>
            <person name="Singh R."/>
            <person name="Sundharam S.S."/>
            <person name="Chaudhary S."/>
            <person name="Krishnamurthi S."/>
            <person name="Patil S.A."/>
        </authorList>
    </citation>
    <scope>NUCLEOTIDE SEQUENCE</scope>
    <source>
        <strain evidence="20">SAP-1</strain>
    </source>
</reference>
<evidence type="ECO:0000256" key="6">
    <source>
        <dbReference type="ARBA" id="ARBA00022692"/>
    </source>
</evidence>
<dbReference type="SMART" id="SM00387">
    <property type="entry name" value="HATPase_c"/>
    <property type="match status" value="2"/>
</dbReference>
<feature type="domain" description="Response regulatory" evidence="17">
    <location>
        <begin position="423"/>
        <end position="538"/>
    </location>
</feature>
<evidence type="ECO:0000256" key="5">
    <source>
        <dbReference type="ARBA" id="ARBA00022679"/>
    </source>
</evidence>
<evidence type="ECO:0000256" key="10">
    <source>
        <dbReference type="ARBA" id="ARBA00022989"/>
    </source>
</evidence>
<dbReference type="CDD" id="cd17574">
    <property type="entry name" value="REC_OmpR"/>
    <property type="match status" value="1"/>
</dbReference>
<keyword evidence="11" id="KW-0902">Two-component regulatory system</keyword>
<dbReference type="InterPro" id="IPR003594">
    <property type="entry name" value="HATPase_dom"/>
</dbReference>
<dbReference type="InterPro" id="IPR025201">
    <property type="entry name" value="KdpD_TM"/>
</dbReference>
<dbReference type="CDD" id="cd17546">
    <property type="entry name" value="REC_hyHK_CKI1_RcsC-like"/>
    <property type="match status" value="1"/>
</dbReference>
<keyword evidence="5" id="KW-0808">Transferase</keyword>
<dbReference type="CDD" id="cd16922">
    <property type="entry name" value="HATPase_EvgS-ArcB-TorS-like"/>
    <property type="match status" value="2"/>
</dbReference>
<dbReference type="Pfam" id="PF02518">
    <property type="entry name" value="HATPase_c"/>
    <property type="match status" value="2"/>
</dbReference>
<dbReference type="RefSeq" id="WP_260747874.1">
    <property type="nucleotide sequence ID" value="NZ_CP092109.1"/>
</dbReference>
<dbReference type="Gene3D" id="3.30.565.10">
    <property type="entry name" value="Histidine kinase-like ATPase, C-terminal domain"/>
    <property type="match status" value="2"/>
</dbReference>
<keyword evidence="10 15" id="KW-1133">Transmembrane helix</keyword>
<dbReference type="InterPro" id="IPR036097">
    <property type="entry name" value="HisK_dim/P_sf"/>
</dbReference>
<dbReference type="InterPro" id="IPR005467">
    <property type="entry name" value="His_kinase_dom"/>
</dbReference>
<dbReference type="PROSITE" id="PS50109">
    <property type="entry name" value="HIS_KIN"/>
    <property type="match status" value="2"/>
</dbReference>
<feature type="coiled-coil region" evidence="14">
    <location>
        <begin position="537"/>
        <end position="564"/>
    </location>
</feature>
<dbReference type="EMBL" id="CP092109">
    <property type="protein sequence ID" value="UWZ79522.1"/>
    <property type="molecule type" value="Genomic_DNA"/>
</dbReference>
<keyword evidence="7" id="KW-0547">Nucleotide-binding</keyword>
<dbReference type="PROSITE" id="PS50110">
    <property type="entry name" value="RESPONSE_REGULATORY"/>
    <property type="match status" value="2"/>
</dbReference>
<dbReference type="SMART" id="SM00388">
    <property type="entry name" value="HisKA"/>
    <property type="match status" value="2"/>
</dbReference>
<dbReference type="PROSITE" id="PS50113">
    <property type="entry name" value="PAC"/>
    <property type="match status" value="1"/>
</dbReference>
<evidence type="ECO:0000313" key="21">
    <source>
        <dbReference type="Proteomes" id="UP001060414"/>
    </source>
</evidence>
<feature type="domain" description="Histidine kinase" evidence="16">
    <location>
        <begin position="702"/>
        <end position="918"/>
    </location>
</feature>
<keyword evidence="14" id="KW-0175">Coiled coil</keyword>
<name>A0ABY5ZNI0_9BACT</name>
<dbReference type="Pfam" id="PF13493">
    <property type="entry name" value="DUF4118"/>
    <property type="match status" value="1"/>
</dbReference>
<evidence type="ECO:0000256" key="3">
    <source>
        <dbReference type="ARBA" id="ARBA00012438"/>
    </source>
</evidence>
<organism evidence="20 21">
    <name type="scientific">Geoalkalibacter halelectricus</name>
    <dbReference type="NCBI Taxonomy" id="2847045"/>
    <lineage>
        <taxon>Bacteria</taxon>
        <taxon>Pseudomonadati</taxon>
        <taxon>Thermodesulfobacteriota</taxon>
        <taxon>Desulfuromonadia</taxon>
        <taxon>Desulfuromonadales</taxon>
        <taxon>Geoalkalibacteraceae</taxon>
        <taxon>Geoalkalibacter</taxon>
    </lineage>
</organism>
<dbReference type="Pfam" id="PF08448">
    <property type="entry name" value="PAS_4"/>
    <property type="match status" value="1"/>
</dbReference>
<dbReference type="InterPro" id="IPR000014">
    <property type="entry name" value="PAS"/>
</dbReference>
<evidence type="ECO:0000256" key="11">
    <source>
        <dbReference type="ARBA" id="ARBA00023012"/>
    </source>
</evidence>
<feature type="modified residue" description="4-aspartylphosphate" evidence="13">
    <location>
        <position position="990"/>
    </location>
</feature>
<evidence type="ECO:0000256" key="7">
    <source>
        <dbReference type="ARBA" id="ARBA00022741"/>
    </source>
</evidence>
<dbReference type="NCBIfam" id="TIGR00229">
    <property type="entry name" value="sensory_box"/>
    <property type="match status" value="1"/>
</dbReference>
<proteinExistence type="predicted"/>
<evidence type="ECO:0000259" key="18">
    <source>
        <dbReference type="PROSITE" id="PS50112"/>
    </source>
</evidence>
<dbReference type="EC" id="2.7.13.3" evidence="3"/>
<dbReference type="InterPro" id="IPR000700">
    <property type="entry name" value="PAS-assoc_C"/>
</dbReference>
<dbReference type="PRINTS" id="PR00344">
    <property type="entry name" value="BCTRLSENSOR"/>
</dbReference>
<dbReference type="PANTHER" id="PTHR43047:SF64">
    <property type="entry name" value="HISTIDINE KINASE CONTAINING CHEY-HOMOLOGOUS RECEIVER DOMAIN AND PAS DOMAIN-RELATED"/>
    <property type="match status" value="1"/>
</dbReference>